<dbReference type="PRINTS" id="PR01790">
    <property type="entry name" value="SMP30FAMILY"/>
</dbReference>
<feature type="chain" id="PRO_5037840124" evidence="6">
    <location>
        <begin position="28"/>
        <end position="351"/>
    </location>
</feature>
<comment type="similarity">
    <text evidence="1">Belongs to the SMP-30/CGR1 family.</text>
</comment>
<dbReference type="GO" id="GO:0004341">
    <property type="term" value="F:gluconolactonase activity"/>
    <property type="evidence" value="ECO:0007669"/>
    <property type="project" value="UniProtKB-EC"/>
</dbReference>
<evidence type="ECO:0000256" key="4">
    <source>
        <dbReference type="PIRSR" id="PIRSR605511-2"/>
    </source>
</evidence>
<evidence type="ECO:0000256" key="5">
    <source>
        <dbReference type="SAM" id="MobiDB-lite"/>
    </source>
</evidence>
<dbReference type="AlphaFoldDB" id="A0A927M7G1"/>
<gene>
    <name evidence="8" type="ORF">H4W31_003923</name>
</gene>
<dbReference type="InterPro" id="IPR013658">
    <property type="entry name" value="SGL"/>
</dbReference>
<feature type="region of interest" description="Disordered" evidence="5">
    <location>
        <begin position="27"/>
        <end position="61"/>
    </location>
</feature>
<evidence type="ECO:0000256" key="6">
    <source>
        <dbReference type="SAM" id="SignalP"/>
    </source>
</evidence>
<feature type="active site" description="Proton donor/acceptor" evidence="3">
    <location>
        <position position="275"/>
    </location>
</feature>
<dbReference type="RefSeq" id="WP_318783276.1">
    <property type="nucleotide sequence ID" value="NZ_JADBEB010000001.1"/>
</dbReference>
<feature type="binding site" evidence="4">
    <location>
        <position position="230"/>
    </location>
    <ligand>
        <name>a divalent metal cation</name>
        <dbReference type="ChEBI" id="CHEBI:60240"/>
    </ligand>
</feature>
<evidence type="ECO:0000313" key="9">
    <source>
        <dbReference type="Proteomes" id="UP000649753"/>
    </source>
</evidence>
<feature type="signal peptide" evidence="6">
    <location>
        <begin position="1"/>
        <end position="27"/>
    </location>
</feature>
<dbReference type="InterPro" id="IPR011042">
    <property type="entry name" value="6-blade_b-propeller_TolB-like"/>
</dbReference>
<dbReference type="InterPro" id="IPR005511">
    <property type="entry name" value="SMP-30"/>
</dbReference>
<keyword evidence="4" id="KW-0479">Metal-binding</keyword>
<dbReference type="EMBL" id="JADBEB010000001">
    <property type="protein sequence ID" value="MBE1488285.1"/>
    <property type="molecule type" value="Genomic_DNA"/>
</dbReference>
<evidence type="ECO:0000256" key="3">
    <source>
        <dbReference type="PIRSR" id="PIRSR605511-1"/>
    </source>
</evidence>
<feature type="binding site" evidence="4">
    <location>
        <position position="275"/>
    </location>
    <ligand>
        <name>a divalent metal cation</name>
        <dbReference type="ChEBI" id="CHEBI:60240"/>
    </ligand>
</feature>
<sequence>MPRRSAPAALAGTLTLLTALTISTTIAGDPADAGDTVRAGGPTATGVPAGRAGPCTPDASYPPPLPATSVAATRISGNFSFLEGPVWLAQSGQLLLSDMRGGTGPENVQPSTIRRFTPPNTFDVFRENAGSNGLAVTADGTRLLAATHDQRSVSSYQLFDGSRSSLASGFQGRRFNSPNDLTIRSDGTVYVTDPNFQRGNRPDELGGMTGVFRVSGGEVFLVDGTVSQPNGVVLSPDETTLYVGGNADNTIYRYDLLPDGSTSGRTVFANIAGPDGATVDCAGNIYWASHTDGRIHVFAPSGEKLGTISAGRNSTNAAFGGPDGRTLFITSGTWGNFGLYQVGLNVPGSPY</sequence>
<dbReference type="InterPro" id="IPR051262">
    <property type="entry name" value="SMP-30/CGR1_Lactonase"/>
</dbReference>
<protein>
    <submittedName>
        <fullName evidence="8">Gluconolactonase</fullName>
        <ecNumber evidence="8">3.1.1.17</ecNumber>
    </submittedName>
</protein>
<keyword evidence="9" id="KW-1185">Reference proteome</keyword>
<feature type="compositionally biased region" description="Low complexity" evidence="5">
    <location>
        <begin position="38"/>
        <end position="54"/>
    </location>
</feature>
<dbReference type="PANTHER" id="PTHR47572:SF4">
    <property type="entry name" value="LACTONASE DRP35"/>
    <property type="match status" value="1"/>
</dbReference>
<dbReference type="PANTHER" id="PTHR47572">
    <property type="entry name" value="LIPOPROTEIN-RELATED"/>
    <property type="match status" value="1"/>
</dbReference>
<evidence type="ECO:0000256" key="1">
    <source>
        <dbReference type="ARBA" id="ARBA00008853"/>
    </source>
</evidence>
<feature type="binding site" evidence="4">
    <location>
        <position position="179"/>
    </location>
    <ligand>
        <name>substrate</name>
    </ligand>
</feature>
<accession>A0A927M7G1</accession>
<feature type="domain" description="SMP-30/Gluconolactonase/LRE-like region" evidence="7">
    <location>
        <begin position="83"/>
        <end position="332"/>
    </location>
</feature>
<comment type="cofactor">
    <cofactor evidence="4">
        <name>Zn(2+)</name>
        <dbReference type="ChEBI" id="CHEBI:29105"/>
    </cofactor>
    <text evidence="4">Binds 1 divalent metal cation per subunit.</text>
</comment>
<keyword evidence="2 8" id="KW-0378">Hydrolase</keyword>
<evidence type="ECO:0000256" key="2">
    <source>
        <dbReference type="ARBA" id="ARBA00022801"/>
    </source>
</evidence>
<proteinExistence type="inferred from homology"/>
<keyword evidence="4" id="KW-0862">Zinc</keyword>
<evidence type="ECO:0000313" key="8">
    <source>
        <dbReference type="EMBL" id="MBE1488285.1"/>
    </source>
</evidence>
<dbReference type="GO" id="GO:0046872">
    <property type="term" value="F:metal ion binding"/>
    <property type="evidence" value="ECO:0007669"/>
    <property type="project" value="UniProtKB-KW"/>
</dbReference>
<comment type="caution">
    <text evidence="8">The sequence shown here is derived from an EMBL/GenBank/DDBJ whole genome shotgun (WGS) entry which is preliminary data.</text>
</comment>
<reference evidence="8" key="1">
    <citation type="submission" date="2020-10" db="EMBL/GenBank/DDBJ databases">
        <title>Sequencing the genomes of 1000 actinobacteria strains.</title>
        <authorList>
            <person name="Klenk H.-P."/>
        </authorList>
    </citation>
    <scope>NUCLEOTIDE SEQUENCE</scope>
    <source>
        <strain evidence="8">DSM 46832</strain>
    </source>
</reference>
<organism evidence="8 9">
    <name type="scientific">Plantactinospora soyae</name>
    <dbReference type="NCBI Taxonomy" id="1544732"/>
    <lineage>
        <taxon>Bacteria</taxon>
        <taxon>Bacillati</taxon>
        <taxon>Actinomycetota</taxon>
        <taxon>Actinomycetes</taxon>
        <taxon>Micromonosporales</taxon>
        <taxon>Micromonosporaceae</taxon>
        <taxon>Plantactinospora</taxon>
    </lineage>
</organism>
<evidence type="ECO:0000259" key="7">
    <source>
        <dbReference type="Pfam" id="PF08450"/>
    </source>
</evidence>
<dbReference type="Gene3D" id="2.120.10.30">
    <property type="entry name" value="TolB, C-terminal domain"/>
    <property type="match status" value="1"/>
</dbReference>
<dbReference type="Pfam" id="PF08450">
    <property type="entry name" value="SGL"/>
    <property type="match status" value="1"/>
</dbReference>
<dbReference type="EC" id="3.1.1.17" evidence="8"/>
<dbReference type="Proteomes" id="UP000649753">
    <property type="component" value="Unassembled WGS sequence"/>
</dbReference>
<dbReference type="SUPFAM" id="SSF63829">
    <property type="entry name" value="Calcium-dependent phosphotriesterase"/>
    <property type="match status" value="1"/>
</dbReference>
<name>A0A927M7G1_9ACTN</name>
<feature type="binding site" evidence="4">
    <location>
        <position position="83"/>
    </location>
    <ligand>
        <name>a divalent metal cation</name>
        <dbReference type="ChEBI" id="CHEBI:60240"/>
    </ligand>
</feature>
<keyword evidence="6" id="KW-0732">Signal</keyword>